<proteinExistence type="predicted"/>
<comment type="caution">
    <text evidence="3">The sequence shown here is derived from an EMBL/GenBank/DDBJ whole genome shotgun (WGS) entry which is preliminary data.</text>
</comment>
<dbReference type="Gene3D" id="2.30.40.10">
    <property type="entry name" value="Urease, subunit C, domain 1"/>
    <property type="match status" value="1"/>
</dbReference>
<dbReference type="AlphaFoldDB" id="A0A3E0VNG9"/>
<evidence type="ECO:0000313" key="4">
    <source>
        <dbReference type="Proteomes" id="UP000256486"/>
    </source>
</evidence>
<feature type="domain" description="Amidohydrolase-related" evidence="2">
    <location>
        <begin position="31"/>
        <end position="397"/>
    </location>
</feature>
<sequence length="441" mass="47432">MTVGDDGRITGLGEGDCPEPAGEIVDAAGLFVAPGFVSAHSHLYTSGLRGMASDQSLYPWVRANGTVVAGSADEDLYWYTLHGCLDFIGNGITSAYNFTHSRAIWRYDPLADAIESVDLRPVGFLERQVDAAADSGIRILNSIRIDGDVQPEGQALEVFADTLDYVAERTPAGQDLGASVFGSVQWSSTPRTAELEAQLMHEHGIGNQAHFVETAEHIEQQRAKFDWYDDAGALGPGFLFGHFVHPTDHMVTRAAETGCGMVWQPTSNGRLGSGIADIPRFTGLGMPVGVGLDDQSCTDSSDPFQNMRMGMYLLRASRSDASVITAREMLRLHTLGSAEALGVAERIGSLEVGKFADFVIVDPQRPDTGPVWNVLATYVLACGLRNLHEVYIGGRLVSRDGVSTTHDSGEVRSELHERIARAAGVSGMPLAPVMVRDVRSV</sequence>
<dbReference type="InterPro" id="IPR050287">
    <property type="entry name" value="MTA/SAH_deaminase"/>
</dbReference>
<dbReference type="Proteomes" id="UP000256486">
    <property type="component" value="Unassembled WGS sequence"/>
</dbReference>
<dbReference type="Pfam" id="PF01979">
    <property type="entry name" value="Amidohydro_1"/>
    <property type="match status" value="1"/>
</dbReference>
<evidence type="ECO:0000259" key="2">
    <source>
        <dbReference type="Pfam" id="PF01979"/>
    </source>
</evidence>
<name>A0A3E0VNG9_9MICO</name>
<keyword evidence="4" id="KW-1185">Reference proteome</keyword>
<dbReference type="InterPro" id="IPR032466">
    <property type="entry name" value="Metal_Hydrolase"/>
</dbReference>
<dbReference type="InterPro" id="IPR006680">
    <property type="entry name" value="Amidohydro-rel"/>
</dbReference>
<accession>A0A3E0VNG9</accession>
<gene>
    <name evidence="3" type="ORF">B7R54_12420</name>
</gene>
<evidence type="ECO:0000256" key="1">
    <source>
        <dbReference type="ARBA" id="ARBA00022801"/>
    </source>
</evidence>
<dbReference type="GO" id="GO:0016810">
    <property type="term" value="F:hydrolase activity, acting on carbon-nitrogen (but not peptide) bonds"/>
    <property type="evidence" value="ECO:0007669"/>
    <property type="project" value="InterPro"/>
</dbReference>
<reference evidence="3 4" key="1">
    <citation type="submission" date="2017-04" db="EMBL/GenBank/DDBJ databases">
        <title>Comparative genome analysis of Subtercola boreus.</title>
        <authorList>
            <person name="Cho Y.-J."/>
            <person name="Cho A."/>
            <person name="Kim O.-S."/>
            <person name="Lee J.-I."/>
        </authorList>
    </citation>
    <scope>NUCLEOTIDE SEQUENCE [LARGE SCALE GENOMIC DNA]</scope>
    <source>
        <strain evidence="3 4">K300</strain>
    </source>
</reference>
<dbReference type="SUPFAM" id="SSF51338">
    <property type="entry name" value="Composite domain of metallo-dependent hydrolases"/>
    <property type="match status" value="2"/>
</dbReference>
<dbReference type="PANTHER" id="PTHR43794:SF11">
    <property type="entry name" value="AMIDOHYDROLASE-RELATED DOMAIN-CONTAINING PROTEIN"/>
    <property type="match status" value="1"/>
</dbReference>
<dbReference type="OrthoDB" id="3189065at2"/>
<keyword evidence="1" id="KW-0378">Hydrolase</keyword>
<dbReference type="InterPro" id="IPR011059">
    <property type="entry name" value="Metal-dep_hydrolase_composite"/>
</dbReference>
<organism evidence="3 4">
    <name type="scientific">Subtercola boreus</name>
    <dbReference type="NCBI Taxonomy" id="120213"/>
    <lineage>
        <taxon>Bacteria</taxon>
        <taxon>Bacillati</taxon>
        <taxon>Actinomycetota</taxon>
        <taxon>Actinomycetes</taxon>
        <taxon>Micrococcales</taxon>
        <taxon>Microbacteriaceae</taxon>
        <taxon>Subtercola</taxon>
    </lineage>
</organism>
<dbReference type="EMBL" id="NBWZ01000001">
    <property type="protein sequence ID" value="RFA11261.1"/>
    <property type="molecule type" value="Genomic_DNA"/>
</dbReference>
<dbReference type="PANTHER" id="PTHR43794">
    <property type="entry name" value="AMINOHYDROLASE SSNA-RELATED"/>
    <property type="match status" value="1"/>
</dbReference>
<evidence type="ECO:0000313" key="3">
    <source>
        <dbReference type="EMBL" id="RFA11261.1"/>
    </source>
</evidence>
<dbReference type="SUPFAM" id="SSF51556">
    <property type="entry name" value="Metallo-dependent hydrolases"/>
    <property type="match status" value="1"/>
</dbReference>
<dbReference type="Gene3D" id="3.20.20.140">
    <property type="entry name" value="Metal-dependent hydrolases"/>
    <property type="match status" value="1"/>
</dbReference>
<protein>
    <submittedName>
        <fullName evidence="3">Cytosine deaminase</fullName>
    </submittedName>
</protein>